<dbReference type="InterPro" id="IPR036390">
    <property type="entry name" value="WH_DNA-bd_sf"/>
</dbReference>
<reference evidence="2 3" key="1">
    <citation type="submission" date="2020-08" db="EMBL/GenBank/DDBJ databases">
        <title>Sequencing the genomes of 1000 actinobacteria strains.</title>
        <authorList>
            <person name="Klenk H.-P."/>
        </authorList>
    </citation>
    <scope>NUCLEOTIDE SEQUENCE [LARGE SCALE GENOMIC DNA]</scope>
    <source>
        <strain evidence="2 3">DSM 45913</strain>
    </source>
</reference>
<accession>A0A7X0EZY3</accession>
<proteinExistence type="predicted"/>
<dbReference type="EMBL" id="JACHJB010000002">
    <property type="protein sequence ID" value="MBB6348004.1"/>
    <property type="molecule type" value="Genomic_DNA"/>
</dbReference>
<gene>
    <name evidence="2" type="ORF">FHU36_004549</name>
</gene>
<dbReference type="RefSeq" id="WP_312891737.1">
    <property type="nucleotide sequence ID" value="NZ_JACHJB010000002.1"/>
</dbReference>
<dbReference type="InterPro" id="IPR039422">
    <property type="entry name" value="MarR/SlyA-like"/>
</dbReference>
<keyword evidence="2" id="KW-0238">DNA-binding</keyword>
<dbReference type="Pfam" id="PF12802">
    <property type="entry name" value="MarR_2"/>
    <property type="match status" value="1"/>
</dbReference>
<feature type="domain" description="HTH marR-type" evidence="1">
    <location>
        <begin position="46"/>
        <end position="147"/>
    </location>
</feature>
<comment type="caution">
    <text evidence="2">The sequence shown here is derived from an EMBL/GenBank/DDBJ whole genome shotgun (WGS) entry which is preliminary data.</text>
</comment>
<dbReference type="PANTHER" id="PTHR33164">
    <property type="entry name" value="TRANSCRIPTIONAL REGULATOR, MARR FAMILY"/>
    <property type="match status" value="1"/>
</dbReference>
<organism evidence="2 3">
    <name type="scientific">Nonomuraea muscovyensis</name>
    <dbReference type="NCBI Taxonomy" id="1124761"/>
    <lineage>
        <taxon>Bacteria</taxon>
        <taxon>Bacillati</taxon>
        <taxon>Actinomycetota</taxon>
        <taxon>Actinomycetes</taxon>
        <taxon>Streptosporangiales</taxon>
        <taxon>Streptosporangiaceae</taxon>
        <taxon>Nonomuraea</taxon>
    </lineage>
</organism>
<dbReference type="InterPro" id="IPR036388">
    <property type="entry name" value="WH-like_DNA-bd_sf"/>
</dbReference>
<evidence type="ECO:0000313" key="2">
    <source>
        <dbReference type="EMBL" id="MBB6348004.1"/>
    </source>
</evidence>
<dbReference type="PANTHER" id="PTHR33164:SF57">
    <property type="entry name" value="MARR-FAMILY TRANSCRIPTIONAL REGULATOR"/>
    <property type="match status" value="1"/>
</dbReference>
<dbReference type="SMART" id="SM00347">
    <property type="entry name" value="HTH_MARR"/>
    <property type="match status" value="1"/>
</dbReference>
<protein>
    <submittedName>
        <fullName evidence="2">DNA-binding MarR family transcriptional regulator</fullName>
    </submittedName>
</protein>
<evidence type="ECO:0000313" key="3">
    <source>
        <dbReference type="Proteomes" id="UP000583800"/>
    </source>
</evidence>
<dbReference type="Gene3D" id="1.10.10.10">
    <property type="entry name" value="Winged helix-like DNA-binding domain superfamily/Winged helix DNA-binding domain"/>
    <property type="match status" value="1"/>
</dbReference>
<keyword evidence="3" id="KW-1185">Reference proteome</keyword>
<dbReference type="InterPro" id="IPR000835">
    <property type="entry name" value="HTH_MarR-typ"/>
</dbReference>
<dbReference type="SUPFAM" id="SSF46785">
    <property type="entry name" value="Winged helix' DNA-binding domain"/>
    <property type="match status" value="1"/>
</dbReference>
<sequence>MEHNGDEHVETVERAMVTIRRSQSRRTLARLAAVRRPTGKGDGREAATAAPGAGAEVLDVIEEAEEAGDAATVTSVAAALNIDQPRASKLVAAAVAAGLVRREADQADGRRALLVRTPAGRRLSAEMHAFRQQIYAEAMSDWPAADRAAFSRLLARFVESLTAVTR</sequence>
<name>A0A7X0EZY3_9ACTN</name>
<evidence type="ECO:0000259" key="1">
    <source>
        <dbReference type="SMART" id="SM00347"/>
    </source>
</evidence>
<dbReference type="GO" id="GO:0003677">
    <property type="term" value="F:DNA binding"/>
    <property type="evidence" value="ECO:0007669"/>
    <property type="project" value="UniProtKB-KW"/>
</dbReference>
<dbReference type="Proteomes" id="UP000583800">
    <property type="component" value="Unassembled WGS sequence"/>
</dbReference>
<dbReference type="AlphaFoldDB" id="A0A7X0EZY3"/>
<dbReference type="GO" id="GO:0006950">
    <property type="term" value="P:response to stress"/>
    <property type="evidence" value="ECO:0007669"/>
    <property type="project" value="TreeGrafter"/>
</dbReference>
<dbReference type="GO" id="GO:0003700">
    <property type="term" value="F:DNA-binding transcription factor activity"/>
    <property type="evidence" value="ECO:0007669"/>
    <property type="project" value="InterPro"/>
</dbReference>